<keyword evidence="10" id="KW-1185">Reference proteome</keyword>
<gene>
    <name evidence="9" type="ORF">V6R90_16850</name>
</gene>
<dbReference type="PANTHER" id="PTHR43806:SF11">
    <property type="entry name" value="CEREVISIN-RELATED"/>
    <property type="match status" value="1"/>
</dbReference>
<dbReference type="PANTHER" id="PTHR43806">
    <property type="entry name" value="PEPTIDASE S8"/>
    <property type="match status" value="1"/>
</dbReference>
<evidence type="ECO:0000256" key="3">
    <source>
        <dbReference type="ARBA" id="ARBA00022801"/>
    </source>
</evidence>
<dbReference type="EC" id="3.4.-.-" evidence="9"/>
<evidence type="ECO:0000313" key="9">
    <source>
        <dbReference type="EMBL" id="MEQ7848949.1"/>
    </source>
</evidence>
<evidence type="ECO:0000256" key="1">
    <source>
        <dbReference type="ARBA" id="ARBA00011073"/>
    </source>
</evidence>
<feature type="region of interest" description="Disordered" evidence="6">
    <location>
        <begin position="378"/>
        <end position="404"/>
    </location>
</feature>
<reference evidence="9 10" key="1">
    <citation type="submission" date="2024-02" db="EMBL/GenBank/DDBJ databases">
        <title>Full genome sequence of Nocardioides kribbensis.</title>
        <authorList>
            <person name="Poletto B.L."/>
            <person name="Silva G."/>
            <person name="Galante D."/>
            <person name="Campos K.R."/>
            <person name="Santos M.B.N."/>
            <person name="Sacchi C.T."/>
        </authorList>
    </citation>
    <scope>NUCLEOTIDE SEQUENCE [LARGE SCALE GENOMIC DNA]</scope>
    <source>
        <strain evidence="9 10">O4R</strain>
    </source>
</reference>
<dbReference type="Gene3D" id="3.40.50.200">
    <property type="entry name" value="Peptidase S8/S53 domain"/>
    <property type="match status" value="1"/>
</dbReference>
<dbReference type="Proteomes" id="UP001482520">
    <property type="component" value="Unassembled WGS sequence"/>
</dbReference>
<dbReference type="InterPro" id="IPR036852">
    <property type="entry name" value="Peptidase_S8/S53_dom_sf"/>
</dbReference>
<feature type="transmembrane region" description="Helical" evidence="7">
    <location>
        <begin position="414"/>
        <end position="435"/>
    </location>
</feature>
<keyword evidence="7" id="KW-0812">Transmembrane</keyword>
<keyword evidence="7" id="KW-1133">Transmembrane helix</keyword>
<dbReference type="InterPro" id="IPR050131">
    <property type="entry name" value="Peptidase_S8_subtilisin-like"/>
</dbReference>
<feature type="domain" description="Peptidase S8/S53" evidence="8">
    <location>
        <begin position="131"/>
        <end position="365"/>
    </location>
</feature>
<comment type="caution">
    <text evidence="9">The sequence shown here is derived from an EMBL/GenBank/DDBJ whole genome shotgun (WGS) entry which is preliminary data.</text>
</comment>
<organism evidence="9 10">
    <name type="scientific">Nocardioides kribbensis</name>
    <dbReference type="NCBI Taxonomy" id="305517"/>
    <lineage>
        <taxon>Bacteria</taxon>
        <taxon>Bacillati</taxon>
        <taxon>Actinomycetota</taxon>
        <taxon>Actinomycetes</taxon>
        <taxon>Propionibacteriales</taxon>
        <taxon>Nocardioidaceae</taxon>
        <taxon>Nocardioides</taxon>
    </lineage>
</organism>
<evidence type="ECO:0000256" key="5">
    <source>
        <dbReference type="PROSITE-ProRule" id="PRU01240"/>
    </source>
</evidence>
<name>A0ABV1P2G2_9ACTN</name>
<evidence type="ECO:0000256" key="4">
    <source>
        <dbReference type="ARBA" id="ARBA00022825"/>
    </source>
</evidence>
<keyword evidence="2" id="KW-0645">Protease</keyword>
<dbReference type="GO" id="GO:0016787">
    <property type="term" value="F:hydrolase activity"/>
    <property type="evidence" value="ECO:0007669"/>
    <property type="project" value="UniProtKB-KW"/>
</dbReference>
<dbReference type="PRINTS" id="PR00723">
    <property type="entry name" value="SUBTILISIN"/>
</dbReference>
<dbReference type="InterPro" id="IPR000209">
    <property type="entry name" value="Peptidase_S8/S53_dom"/>
</dbReference>
<evidence type="ECO:0000256" key="6">
    <source>
        <dbReference type="SAM" id="MobiDB-lite"/>
    </source>
</evidence>
<evidence type="ECO:0000259" key="8">
    <source>
        <dbReference type="Pfam" id="PF00082"/>
    </source>
</evidence>
<keyword evidence="7" id="KW-0472">Membrane</keyword>
<dbReference type="SUPFAM" id="SSF52743">
    <property type="entry name" value="Subtilisin-like"/>
    <property type="match status" value="1"/>
</dbReference>
<comment type="caution">
    <text evidence="5">Lacks conserved residue(s) required for the propagation of feature annotation.</text>
</comment>
<evidence type="ECO:0000313" key="10">
    <source>
        <dbReference type="Proteomes" id="UP001482520"/>
    </source>
</evidence>
<dbReference type="InterPro" id="IPR015500">
    <property type="entry name" value="Peptidase_S8_subtilisin-rel"/>
</dbReference>
<sequence>MTRGSARAGSASRSERRHRSRVVVGGLAVTALLGTPLLPTPAGAASPFGQGCDQAFEEGTEVSEPLTGDSLPLEAMGVPAAQEELAARGVEPGAGVTVVVLDSGAVEVPAVSAGAVLPSQAGGGRPLDHRGTTFAGIVAGASFTEEGAERPTPVGIAPGAQVVSVRVLDDIDPDAEGVGATTEALTAGLRSVLPLVRAADRTVVVAVPVAVPRGRALEAAAEELWDAGAIVVAGVGDRPVVDEARPDSADVPLARPSATEDAGDVLGPAGAGHVVGVAATDVADPLRSSAVDVAAPSVGALSWAANGAPCIAPGPSTTIATAEVAGVLALLVSRFPDDSPQQLVDRLVGTAAGRADVASRLTGAGLVQAAEAVTRPLLPQRSGTSGETTVARDTASALAPPPVSDPLAGARDEALWWGLLGGGALLLALVLRPVLARRR</sequence>
<dbReference type="RefSeq" id="WP_349805349.1">
    <property type="nucleotide sequence ID" value="NZ_JBEGDP010000025.1"/>
</dbReference>
<comment type="similarity">
    <text evidence="1 5">Belongs to the peptidase S8 family.</text>
</comment>
<dbReference type="Pfam" id="PF00082">
    <property type="entry name" value="Peptidase_S8"/>
    <property type="match status" value="1"/>
</dbReference>
<accession>A0ABV1P2G2</accession>
<dbReference type="EMBL" id="JBEGDP010000025">
    <property type="protein sequence ID" value="MEQ7848949.1"/>
    <property type="molecule type" value="Genomic_DNA"/>
</dbReference>
<evidence type="ECO:0000256" key="7">
    <source>
        <dbReference type="SAM" id="Phobius"/>
    </source>
</evidence>
<dbReference type="CDD" id="cd00306">
    <property type="entry name" value="Peptidases_S8_S53"/>
    <property type="match status" value="1"/>
</dbReference>
<protein>
    <submittedName>
        <fullName evidence="9">S8/S53 family peptidase</fullName>
        <ecNumber evidence="9">3.4.-.-</ecNumber>
    </submittedName>
</protein>
<evidence type="ECO:0000256" key="2">
    <source>
        <dbReference type="ARBA" id="ARBA00022670"/>
    </source>
</evidence>
<keyword evidence="3 9" id="KW-0378">Hydrolase</keyword>
<keyword evidence="4" id="KW-0720">Serine protease</keyword>
<proteinExistence type="inferred from homology"/>
<dbReference type="PROSITE" id="PS51892">
    <property type="entry name" value="SUBTILASE"/>
    <property type="match status" value="1"/>
</dbReference>